<dbReference type="NCBIfam" id="TIGR00277">
    <property type="entry name" value="HDIG"/>
    <property type="match status" value="1"/>
</dbReference>
<protein>
    <recommendedName>
        <fullName evidence="1">Stage 0 sporulation protein A homolog</fullName>
    </recommendedName>
</protein>
<feature type="domain" description="HD-GYP" evidence="6">
    <location>
        <begin position="300"/>
        <end position="492"/>
    </location>
</feature>
<dbReference type="AlphaFoldDB" id="A0A9D1AE50"/>
<dbReference type="SMART" id="SM00471">
    <property type="entry name" value="HDc"/>
    <property type="match status" value="1"/>
</dbReference>
<dbReference type="InterPro" id="IPR011006">
    <property type="entry name" value="CheY-like_superfamily"/>
</dbReference>
<evidence type="ECO:0000313" key="7">
    <source>
        <dbReference type="EMBL" id="HIR13717.1"/>
    </source>
</evidence>
<gene>
    <name evidence="7" type="ORF">IAB31_07325</name>
</gene>
<dbReference type="InterPro" id="IPR006674">
    <property type="entry name" value="HD_domain"/>
</dbReference>
<evidence type="ECO:0000256" key="2">
    <source>
        <dbReference type="ARBA" id="ARBA00024867"/>
    </source>
</evidence>
<dbReference type="SUPFAM" id="SSF109604">
    <property type="entry name" value="HD-domain/PDEase-like"/>
    <property type="match status" value="1"/>
</dbReference>
<dbReference type="PROSITE" id="PS51832">
    <property type="entry name" value="HD_GYP"/>
    <property type="match status" value="1"/>
</dbReference>
<feature type="modified residue" description="4-aspartylphosphate" evidence="3">
    <location>
        <position position="63"/>
    </location>
</feature>
<dbReference type="InterPro" id="IPR021800">
    <property type="entry name" value="DUF3369"/>
</dbReference>
<evidence type="ECO:0000256" key="3">
    <source>
        <dbReference type="PROSITE-ProRule" id="PRU00169"/>
    </source>
</evidence>
<dbReference type="Proteomes" id="UP000886757">
    <property type="component" value="Unassembled WGS sequence"/>
</dbReference>
<dbReference type="Pfam" id="PF13487">
    <property type="entry name" value="HD_5"/>
    <property type="match status" value="1"/>
</dbReference>
<dbReference type="InterPro" id="IPR001789">
    <property type="entry name" value="Sig_transdc_resp-reg_receiver"/>
</dbReference>
<accession>A0A9D1AE50</accession>
<dbReference type="SMART" id="SM00448">
    <property type="entry name" value="REC"/>
    <property type="match status" value="1"/>
</dbReference>
<dbReference type="InterPro" id="IPR003607">
    <property type="entry name" value="HD/PDEase_dom"/>
</dbReference>
<dbReference type="CDD" id="cd00077">
    <property type="entry name" value="HDc"/>
    <property type="match status" value="1"/>
</dbReference>
<dbReference type="SUPFAM" id="SSF55781">
    <property type="entry name" value="GAF domain-like"/>
    <property type="match status" value="1"/>
</dbReference>
<keyword evidence="3" id="KW-0597">Phosphoprotein</keyword>
<evidence type="ECO:0000259" key="6">
    <source>
        <dbReference type="PROSITE" id="PS51832"/>
    </source>
</evidence>
<dbReference type="EMBL" id="DVGK01000081">
    <property type="protein sequence ID" value="HIR13717.1"/>
    <property type="molecule type" value="Genomic_DNA"/>
</dbReference>
<proteinExistence type="predicted"/>
<evidence type="ECO:0000259" key="4">
    <source>
        <dbReference type="PROSITE" id="PS50110"/>
    </source>
</evidence>
<evidence type="ECO:0000313" key="8">
    <source>
        <dbReference type="Proteomes" id="UP000886757"/>
    </source>
</evidence>
<dbReference type="PROSITE" id="PS51831">
    <property type="entry name" value="HD"/>
    <property type="match status" value="1"/>
</dbReference>
<dbReference type="InterPro" id="IPR052020">
    <property type="entry name" value="Cyclic_di-GMP/3'3'-cGAMP_PDE"/>
</dbReference>
<dbReference type="Pfam" id="PF00072">
    <property type="entry name" value="Response_reg"/>
    <property type="match status" value="1"/>
</dbReference>
<evidence type="ECO:0000259" key="5">
    <source>
        <dbReference type="PROSITE" id="PS51831"/>
    </source>
</evidence>
<reference evidence="7" key="1">
    <citation type="submission" date="2020-10" db="EMBL/GenBank/DDBJ databases">
        <authorList>
            <person name="Gilroy R."/>
        </authorList>
    </citation>
    <scope>NUCLEOTIDE SEQUENCE</scope>
    <source>
        <strain evidence="7">ChiSjej4B22-8148</strain>
    </source>
</reference>
<organism evidence="7 8">
    <name type="scientific">Candidatus Choladousia intestinavium</name>
    <dbReference type="NCBI Taxonomy" id="2840727"/>
    <lineage>
        <taxon>Bacteria</taxon>
        <taxon>Bacillati</taxon>
        <taxon>Bacillota</taxon>
        <taxon>Clostridia</taxon>
        <taxon>Lachnospirales</taxon>
        <taxon>Lachnospiraceae</taxon>
        <taxon>Lachnospiraceae incertae sedis</taxon>
        <taxon>Candidatus Choladousia</taxon>
    </lineage>
</organism>
<dbReference type="Gene3D" id="3.40.50.2300">
    <property type="match status" value="1"/>
</dbReference>
<comment type="function">
    <text evidence="2">May play the central regulatory role in sporulation. It may be an element of the effector pathway responsible for the activation of sporulation genes in response to nutritional stress. Spo0A may act in concert with spo0H (a sigma factor) to control the expression of some genes that are critical to the sporulation process.</text>
</comment>
<dbReference type="PANTHER" id="PTHR45228">
    <property type="entry name" value="CYCLIC DI-GMP PHOSPHODIESTERASE TM_0186-RELATED"/>
    <property type="match status" value="1"/>
</dbReference>
<dbReference type="CDD" id="cd00156">
    <property type="entry name" value="REC"/>
    <property type="match status" value="1"/>
</dbReference>
<dbReference type="PROSITE" id="PS50110">
    <property type="entry name" value="RESPONSE_REGULATORY"/>
    <property type="match status" value="1"/>
</dbReference>
<feature type="domain" description="Response regulatory" evidence="4">
    <location>
        <begin position="14"/>
        <end position="129"/>
    </location>
</feature>
<dbReference type="InterPro" id="IPR006675">
    <property type="entry name" value="HDIG_dom"/>
</dbReference>
<dbReference type="InterPro" id="IPR037522">
    <property type="entry name" value="HD_GYP_dom"/>
</dbReference>
<reference evidence="7" key="2">
    <citation type="journal article" date="2021" name="PeerJ">
        <title>Extensive microbial diversity within the chicken gut microbiome revealed by metagenomics and culture.</title>
        <authorList>
            <person name="Gilroy R."/>
            <person name="Ravi A."/>
            <person name="Getino M."/>
            <person name="Pursley I."/>
            <person name="Horton D.L."/>
            <person name="Alikhan N.F."/>
            <person name="Baker D."/>
            <person name="Gharbi K."/>
            <person name="Hall N."/>
            <person name="Watson M."/>
            <person name="Adriaenssens E.M."/>
            <person name="Foster-Nyarko E."/>
            <person name="Jarju S."/>
            <person name="Secka A."/>
            <person name="Antonio M."/>
            <person name="Oren A."/>
            <person name="Chaudhuri R.R."/>
            <person name="La Ragione R."/>
            <person name="Hildebrand F."/>
            <person name="Pallen M.J."/>
        </authorList>
    </citation>
    <scope>NUCLEOTIDE SEQUENCE</scope>
    <source>
        <strain evidence="7">ChiSjej4B22-8148</strain>
    </source>
</reference>
<dbReference type="PANTHER" id="PTHR45228:SF4">
    <property type="entry name" value="LIPOPROTEIN"/>
    <property type="match status" value="1"/>
</dbReference>
<dbReference type="Pfam" id="PF11849">
    <property type="entry name" value="DUF3369"/>
    <property type="match status" value="1"/>
</dbReference>
<sequence>MRKKRQGSGQNNFSILTVDDDPIMTSTLQAYFQRSGYYVDVENDPCAAIERVRKRHYDILLLDFLMTPISGDQVVEEIRNFDKDIFIILLTGHKSVAPPIKTIRELDIQGYYEKDERFDQLELLVESCAKSIIQMRTIQNYKNGLSAIMDSLPEIYHLQSFEHIMGVILKTASTLIQASGYVLELSPDFGQGEEETYQGNLIKIQGETEGYPRMTKMSVWNGEKGTAIVYDEPWVMLPFHNPSGKIIGLLSARVSEAPKDDKFQLLEVFSKQVSVALSNVLLHSLVERKNNEIMKAYAHLRSSYVEVVDALRILVDARDTYTRGHSDRVAECASMIAKAMGKDDSYCERVRIAGLFHDIGKIGVSDEILMKKGPLTEEEFAIIKKHPQDGARILSALTMFQDIVPIVRSHHERMDGKGYPDGLKSEMIPEEARIIAVADSFDAMTSNRSYRKALSIKAAVDELVKGKNTQFDPAAVEAFLSIDSEYLKESGE</sequence>
<dbReference type="Gene3D" id="1.10.3210.10">
    <property type="entry name" value="Hypothetical protein af1432"/>
    <property type="match status" value="1"/>
</dbReference>
<evidence type="ECO:0000256" key="1">
    <source>
        <dbReference type="ARBA" id="ARBA00018672"/>
    </source>
</evidence>
<comment type="caution">
    <text evidence="7">The sequence shown here is derived from an EMBL/GenBank/DDBJ whole genome shotgun (WGS) entry which is preliminary data.</text>
</comment>
<dbReference type="GO" id="GO:0000160">
    <property type="term" value="P:phosphorelay signal transduction system"/>
    <property type="evidence" value="ECO:0007669"/>
    <property type="project" value="InterPro"/>
</dbReference>
<name>A0A9D1AE50_9FIRM</name>
<dbReference type="SUPFAM" id="SSF52172">
    <property type="entry name" value="CheY-like"/>
    <property type="match status" value="1"/>
</dbReference>
<feature type="domain" description="HD" evidence="5">
    <location>
        <begin position="322"/>
        <end position="444"/>
    </location>
</feature>